<evidence type="ECO:0000313" key="2">
    <source>
        <dbReference type="EMBL" id="SFU94314.1"/>
    </source>
</evidence>
<keyword evidence="1" id="KW-0812">Transmembrane</keyword>
<keyword evidence="1" id="KW-1133">Transmembrane helix</keyword>
<name>A0A1I7KA42_9BACL</name>
<dbReference type="AlphaFoldDB" id="A0A1I7KA42"/>
<dbReference type="SUPFAM" id="SSF52317">
    <property type="entry name" value="Class I glutamine amidotransferase-like"/>
    <property type="match status" value="1"/>
</dbReference>
<dbReference type="STRING" id="392015.SAMN05421543_114113"/>
<reference evidence="3" key="1">
    <citation type="submission" date="2016-10" db="EMBL/GenBank/DDBJ databases">
        <authorList>
            <person name="Varghese N."/>
        </authorList>
    </citation>
    <scope>NUCLEOTIDE SEQUENCE [LARGE SCALE GENOMIC DNA]</scope>
    <source>
        <strain evidence="3">DSM 17980</strain>
    </source>
</reference>
<dbReference type="InterPro" id="IPR029062">
    <property type="entry name" value="Class_I_gatase-like"/>
</dbReference>
<dbReference type="eggNOG" id="COG0318">
    <property type="taxonomic scope" value="Bacteria"/>
</dbReference>
<feature type="transmembrane region" description="Helical" evidence="1">
    <location>
        <begin position="394"/>
        <end position="415"/>
    </location>
</feature>
<evidence type="ECO:0000313" key="3">
    <source>
        <dbReference type="Proteomes" id="UP000183508"/>
    </source>
</evidence>
<organism evidence="2 3">
    <name type="scientific">Alicyclobacillus macrosporangiidus</name>
    <dbReference type="NCBI Taxonomy" id="392015"/>
    <lineage>
        <taxon>Bacteria</taxon>
        <taxon>Bacillati</taxon>
        <taxon>Bacillota</taxon>
        <taxon>Bacilli</taxon>
        <taxon>Bacillales</taxon>
        <taxon>Alicyclobacillaceae</taxon>
        <taxon>Alicyclobacillus</taxon>
    </lineage>
</organism>
<sequence length="665" mass="69386">MTEGVASVERRRLKLCAMVCLWMLLTIVFFPSGEAAAQPAVSMSTVVGFGGYYKRDDWVPVRLTLHNRGQAVQAQLRVDVHFSVGPQRLADGVLRWDVRLPAATSVDKLIAVPGEAVSEGAVVECFVNGQVIAAAKLTGTPLGQVTLVAALSAQPQAAQFLTGATDGPGGNPVLPLSVRPGTLPAGPDLMSGLTAVVVTPDVLARLTEDEANTLANWVKMGGVLMVTGAGHAGARWDTWLPLAPGPAAPLNGAELAALLGDAVSPPAGVTGARATLRAGAEIWAGTPAMPLVATRTVGRGILVQTSFSPLQPGLATWSGNAALWTTILGRANAHGRAFPNFFNPSQALSLASASTSLSPLRIPSLGFWAMVFALYALCIGPLVFVALRRRKREPWAWLILPALSVITTVAIYGVGASQRPAGVLTEGVGVLDLAGDGDGHAYGIRAFMSPQVISARLVTPQPMLAMPLAEQNVRQIGDAVVDYGQRAVSDMRDIGRWGVRYLYTAGMVHDQGELVLALTASQGNLSGSVHNGTPYNLHGVAVCWNGRLYPVGDLKPGQTAYLPGTVISPNGGGGYLSAYAAYNRDLSRGIGRTLVNYASTAGLLNDSNSVDQALVVATVTAADGPQLPALPPLRTAQRVVSDQTLMLVRQLADVAVYPAAEVTPI</sequence>
<evidence type="ECO:0000256" key="1">
    <source>
        <dbReference type="SAM" id="Phobius"/>
    </source>
</evidence>
<dbReference type="Proteomes" id="UP000183508">
    <property type="component" value="Unassembled WGS sequence"/>
</dbReference>
<gene>
    <name evidence="2" type="ORF">SAMN05421543_114113</name>
</gene>
<dbReference type="RefSeq" id="WP_139234703.1">
    <property type="nucleotide sequence ID" value="NZ_FPBV01000014.1"/>
</dbReference>
<accession>A0A1I7KA42</accession>
<dbReference type="EMBL" id="FPBV01000014">
    <property type="protein sequence ID" value="SFU94314.1"/>
    <property type="molecule type" value="Genomic_DNA"/>
</dbReference>
<dbReference type="OrthoDB" id="137965at2"/>
<keyword evidence="1" id="KW-0472">Membrane</keyword>
<protein>
    <submittedName>
        <fullName evidence="2">Uncharacterized protein</fullName>
    </submittedName>
</protein>
<feature type="transmembrane region" description="Helical" evidence="1">
    <location>
        <begin position="365"/>
        <end position="387"/>
    </location>
</feature>
<proteinExistence type="predicted"/>
<keyword evidence="3" id="KW-1185">Reference proteome</keyword>